<gene>
    <name evidence="2" type="ORF">NDK43_07900</name>
</gene>
<proteinExistence type="predicted"/>
<dbReference type="InterPro" id="IPR007403">
    <property type="entry name" value="DUF456"/>
</dbReference>
<feature type="transmembrane region" description="Helical" evidence="1">
    <location>
        <begin position="130"/>
        <end position="160"/>
    </location>
</feature>
<keyword evidence="1" id="KW-0812">Transmembrane</keyword>
<dbReference type="PANTHER" id="PTHR39165:SF1">
    <property type="entry name" value="DUF456 DOMAIN-CONTAINING PROTEIN"/>
    <property type="match status" value="1"/>
</dbReference>
<evidence type="ECO:0000256" key="1">
    <source>
        <dbReference type="SAM" id="Phobius"/>
    </source>
</evidence>
<protein>
    <submittedName>
        <fullName evidence="2">DUF456 domain-containing protein</fullName>
    </submittedName>
</protein>
<keyword evidence="3" id="KW-1185">Reference proteome</keyword>
<feature type="transmembrane region" description="Helical" evidence="1">
    <location>
        <begin position="53"/>
        <end position="73"/>
    </location>
</feature>
<feature type="transmembrane region" description="Helical" evidence="1">
    <location>
        <begin position="93"/>
        <end position="118"/>
    </location>
</feature>
<organism evidence="2 3">
    <name type="scientific">Neobacillus pocheonensis</name>
    <dbReference type="NCBI Taxonomy" id="363869"/>
    <lineage>
        <taxon>Bacteria</taxon>
        <taxon>Bacillati</taxon>
        <taxon>Bacillota</taxon>
        <taxon>Bacilli</taxon>
        <taxon>Bacillales</taxon>
        <taxon>Bacillaceae</taxon>
        <taxon>Neobacillus</taxon>
    </lineage>
</organism>
<comment type="caution">
    <text evidence="2">The sequence shown here is derived from an EMBL/GenBank/DDBJ whole genome shotgun (WGS) entry which is preliminary data.</text>
</comment>
<dbReference type="PANTHER" id="PTHR39165">
    <property type="entry name" value="IG HYPOTHETICAL 17883"/>
    <property type="match status" value="1"/>
</dbReference>
<name>A0ABT0W7P0_9BACI</name>
<dbReference type="Pfam" id="PF04306">
    <property type="entry name" value="DUF456"/>
    <property type="match status" value="1"/>
</dbReference>
<evidence type="ECO:0000313" key="3">
    <source>
        <dbReference type="Proteomes" id="UP001523262"/>
    </source>
</evidence>
<accession>A0ABT0W7P0</accession>
<evidence type="ECO:0000313" key="2">
    <source>
        <dbReference type="EMBL" id="MCM2532331.1"/>
    </source>
</evidence>
<keyword evidence="1" id="KW-0472">Membrane</keyword>
<reference evidence="2 3" key="1">
    <citation type="submission" date="2022-06" db="EMBL/GenBank/DDBJ databases">
        <authorList>
            <person name="Jeon C.O."/>
        </authorList>
    </citation>
    <scope>NUCLEOTIDE SEQUENCE [LARGE SCALE GENOMIC DNA]</scope>
    <source>
        <strain evidence="2 3">KCTC 13943</strain>
    </source>
</reference>
<sequence length="164" mass="18173">MISIPDIILWVIILACFIFSFLGLVYPIIPSVLVIWVGVVLYHFGINPNKLSWISWTILVLLTILLFLADYLVNLHFVDKAGGSKWGMRAATIGLIVGSFVIPPFGVIIVPFALVLIAEMIQKKTFQESIKVAFATLIAFLSGTFAKAIIQLIMIGVFVFDVIF</sequence>
<feature type="transmembrane region" description="Helical" evidence="1">
    <location>
        <begin position="7"/>
        <end position="22"/>
    </location>
</feature>
<dbReference type="Proteomes" id="UP001523262">
    <property type="component" value="Unassembled WGS sequence"/>
</dbReference>
<keyword evidence="1" id="KW-1133">Transmembrane helix</keyword>
<dbReference type="EMBL" id="JAMQCR010000001">
    <property type="protein sequence ID" value="MCM2532331.1"/>
    <property type="molecule type" value="Genomic_DNA"/>
</dbReference>